<evidence type="ECO:0000313" key="2">
    <source>
        <dbReference type="RefSeq" id="XP_075110998.1"/>
    </source>
</evidence>
<reference evidence="2" key="2">
    <citation type="submission" date="2025-08" db="UniProtKB">
        <authorList>
            <consortium name="RefSeq"/>
        </authorList>
    </citation>
    <scope>IDENTIFICATION</scope>
    <source>
        <tissue evidence="2">Leaf</tissue>
    </source>
</reference>
<protein>
    <submittedName>
        <fullName evidence="2">Uncharacterized protein LOC107787743</fullName>
    </submittedName>
</protein>
<name>A0AC58UNC5_TOBAC</name>
<reference evidence="1" key="1">
    <citation type="journal article" date="2014" name="Nat. Commun.">
        <title>The tobacco genome sequence and its comparison with those of tomato and potato.</title>
        <authorList>
            <person name="Sierro N."/>
            <person name="Battey J.N."/>
            <person name="Ouadi S."/>
            <person name="Bakaher N."/>
            <person name="Bovet L."/>
            <person name="Willig A."/>
            <person name="Goepfert S."/>
            <person name="Peitsch M.C."/>
            <person name="Ivanov N.V."/>
        </authorList>
    </citation>
    <scope>NUCLEOTIDE SEQUENCE [LARGE SCALE GENOMIC DNA]</scope>
</reference>
<sequence length="255" mass="27948">MMLSTTMLKQPLVTLNTSVFDIPSQSANSYGEFEGEHALSTIGDSKTVTVTTIGQHRQHTTTAADVNTNPGQQRSNANKTGQKQSNANTTGQQQSNANMTGAKVMVTDIPTILLEDRKLLDALGSPKPHKSAYSSYSKMIGLKLNFSVTNRQEPSTPKILKRHEPLWMVIQDEANQKLEDNICVAISEEAKEDDLIESCPEEAATTGDFTSNKTKKKKATQEITLRQLPIRAAKKKGLPPPNLRSPVDTTTNEKL</sequence>
<proteinExistence type="predicted"/>
<evidence type="ECO:0000313" key="1">
    <source>
        <dbReference type="Proteomes" id="UP000790787"/>
    </source>
</evidence>
<dbReference type="Proteomes" id="UP000790787">
    <property type="component" value="Chromosome 6"/>
</dbReference>
<keyword evidence="1" id="KW-1185">Reference proteome</keyword>
<gene>
    <name evidence="2" type="primary">LOC107787743</name>
</gene>
<accession>A0AC58UNC5</accession>
<organism evidence="1 2">
    <name type="scientific">Nicotiana tabacum</name>
    <name type="common">Common tobacco</name>
    <dbReference type="NCBI Taxonomy" id="4097"/>
    <lineage>
        <taxon>Eukaryota</taxon>
        <taxon>Viridiplantae</taxon>
        <taxon>Streptophyta</taxon>
        <taxon>Embryophyta</taxon>
        <taxon>Tracheophyta</taxon>
        <taxon>Spermatophyta</taxon>
        <taxon>Magnoliopsida</taxon>
        <taxon>eudicotyledons</taxon>
        <taxon>Gunneridae</taxon>
        <taxon>Pentapetalae</taxon>
        <taxon>asterids</taxon>
        <taxon>lamiids</taxon>
        <taxon>Solanales</taxon>
        <taxon>Solanaceae</taxon>
        <taxon>Nicotianoideae</taxon>
        <taxon>Nicotianeae</taxon>
        <taxon>Nicotiana</taxon>
    </lineage>
</organism>
<dbReference type="RefSeq" id="XP_075110998.1">
    <property type="nucleotide sequence ID" value="XM_075254897.1"/>
</dbReference>